<dbReference type="InterPro" id="IPR029026">
    <property type="entry name" value="tRNA_m1G_MTases_N"/>
</dbReference>
<proteinExistence type="inferred from homology"/>
<evidence type="ECO:0000256" key="9">
    <source>
        <dbReference type="ARBA" id="ARBA00022884"/>
    </source>
</evidence>
<keyword evidence="8" id="KW-0699">rRNA-binding</keyword>
<accession>A0A1R1YCM5</accession>
<dbReference type="STRING" id="133412.A0A1R1YCM5"/>
<keyword evidence="10" id="KW-0539">Nucleus</keyword>
<dbReference type="GO" id="GO:0070037">
    <property type="term" value="F:rRNA (pseudouridine) methyltransferase activity"/>
    <property type="evidence" value="ECO:0007669"/>
    <property type="project" value="InterPro"/>
</dbReference>
<comment type="subcellular location">
    <subcellularLocation>
        <location evidence="1">Nucleus</location>
        <location evidence="1">Nucleolus</location>
    </subcellularLocation>
</comment>
<evidence type="ECO:0000256" key="6">
    <source>
        <dbReference type="ARBA" id="ARBA00022679"/>
    </source>
</evidence>
<gene>
    <name evidence="12" type="ORF">AYI70_g1441</name>
</gene>
<evidence type="ECO:0000313" key="13">
    <source>
        <dbReference type="Proteomes" id="UP000187283"/>
    </source>
</evidence>
<evidence type="ECO:0000256" key="10">
    <source>
        <dbReference type="ARBA" id="ARBA00023242"/>
    </source>
</evidence>
<organism evidence="12 13">
    <name type="scientific">Smittium culicis</name>
    <dbReference type="NCBI Taxonomy" id="133412"/>
    <lineage>
        <taxon>Eukaryota</taxon>
        <taxon>Fungi</taxon>
        <taxon>Fungi incertae sedis</taxon>
        <taxon>Zoopagomycota</taxon>
        <taxon>Kickxellomycotina</taxon>
        <taxon>Harpellomycetes</taxon>
        <taxon>Harpellales</taxon>
        <taxon>Legeriomycetaceae</taxon>
        <taxon>Smittium</taxon>
    </lineage>
</organism>
<keyword evidence="9" id="KW-0694">RNA-binding</keyword>
<feature type="compositionally biased region" description="Acidic residues" evidence="11">
    <location>
        <begin position="74"/>
        <end position="94"/>
    </location>
</feature>
<dbReference type="GO" id="GO:0070475">
    <property type="term" value="P:rRNA base methylation"/>
    <property type="evidence" value="ECO:0007669"/>
    <property type="project" value="InterPro"/>
</dbReference>
<dbReference type="AlphaFoldDB" id="A0A1R1YCM5"/>
<dbReference type="Proteomes" id="UP000187283">
    <property type="component" value="Unassembled WGS sequence"/>
</dbReference>
<comment type="similarity">
    <text evidence="2">Belongs to the class IV-like SAM-binding methyltransferase superfamily. RNA methyltransferase NEP1 family.</text>
</comment>
<keyword evidence="5 12" id="KW-0489">Methyltransferase</keyword>
<evidence type="ECO:0000256" key="3">
    <source>
        <dbReference type="ARBA" id="ARBA00022517"/>
    </source>
</evidence>
<dbReference type="OrthoDB" id="269804at2759"/>
<reference evidence="12 13" key="1">
    <citation type="submission" date="2017-01" db="EMBL/GenBank/DDBJ databases">
        <authorList>
            <person name="Mah S.A."/>
            <person name="Swanson W.J."/>
            <person name="Moy G.W."/>
            <person name="Vacquier V.D."/>
        </authorList>
    </citation>
    <scope>NUCLEOTIDE SEQUENCE [LARGE SCALE GENOMIC DNA]</scope>
    <source>
        <strain evidence="12 13">GSMNP</strain>
    </source>
</reference>
<evidence type="ECO:0000256" key="7">
    <source>
        <dbReference type="ARBA" id="ARBA00022691"/>
    </source>
</evidence>
<dbReference type="GO" id="GO:0032040">
    <property type="term" value="C:small-subunit processome"/>
    <property type="evidence" value="ECO:0007669"/>
    <property type="project" value="TreeGrafter"/>
</dbReference>
<keyword evidence="7" id="KW-0949">S-adenosyl-L-methionine</keyword>
<dbReference type="InterPro" id="IPR029028">
    <property type="entry name" value="Alpha/beta_knot_MTases"/>
</dbReference>
<feature type="compositionally biased region" description="Polar residues" evidence="11">
    <location>
        <begin position="97"/>
        <end position="106"/>
    </location>
</feature>
<dbReference type="Gene3D" id="3.40.1280.10">
    <property type="match status" value="1"/>
</dbReference>
<dbReference type="SUPFAM" id="SSF75217">
    <property type="entry name" value="alpha/beta knot"/>
    <property type="match status" value="1"/>
</dbReference>
<keyword evidence="4" id="KW-0698">rRNA processing</keyword>
<name>A0A1R1YCM5_9FUNG</name>
<dbReference type="Pfam" id="PF03587">
    <property type="entry name" value="EMG1"/>
    <property type="match status" value="1"/>
</dbReference>
<evidence type="ECO:0000313" key="12">
    <source>
        <dbReference type="EMBL" id="OMJ24657.1"/>
    </source>
</evidence>
<evidence type="ECO:0000256" key="11">
    <source>
        <dbReference type="SAM" id="MobiDB-lite"/>
    </source>
</evidence>
<feature type="compositionally biased region" description="Polar residues" evidence="11">
    <location>
        <begin position="1"/>
        <end position="12"/>
    </location>
</feature>
<dbReference type="CDD" id="cd18088">
    <property type="entry name" value="Nep1-like"/>
    <property type="match status" value="1"/>
</dbReference>
<dbReference type="InterPro" id="IPR005304">
    <property type="entry name" value="Rbsml_bgen_MeTrfase_EMG1/NEP1"/>
</dbReference>
<evidence type="ECO:0000256" key="2">
    <source>
        <dbReference type="ARBA" id="ARBA00008115"/>
    </source>
</evidence>
<feature type="compositionally biased region" description="Basic and acidic residues" evidence="11">
    <location>
        <begin position="23"/>
        <end position="59"/>
    </location>
</feature>
<protein>
    <submittedName>
        <fullName evidence="12">Ribosomal RNA small subunit methyltransferase mra1</fullName>
    </submittedName>
</protein>
<evidence type="ECO:0000256" key="1">
    <source>
        <dbReference type="ARBA" id="ARBA00004604"/>
    </source>
</evidence>
<sequence length="356" mass="39537">MKNKLQNTSAPQNKKAKKAKFAKQPEKEIKTADSNKTEIKKSTLKIEKQLIDDNDKDSTDSGSSENSDGRSESESESEGESESESESNDAEEQNESQNGTLDQVTTSNSVPQYKFVNKNVSKLANLAPTAPVLPKSAAEKESTQRLIVILEAAPLETYKIGKHKDANYQLLNCDDHQNILKKLGLDLSHSRPDITHQCLLSLLDSPLNKAGKLQVYIKTTKNVLIEINPQVRIPRTFKRFSGLMVQLLHKLSIRSVNGTEKLMKVIKNPITDHLPINSRKICFSFDSPTVHLQTWVRKNLPTNMSLVVAIGAMAHGKDNFADSYVDEKIGISEYPLSASVACSKLCCAFEDIWGIL</sequence>
<dbReference type="GO" id="GO:0019843">
    <property type="term" value="F:rRNA binding"/>
    <property type="evidence" value="ECO:0007669"/>
    <property type="project" value="UniProtKB-KW"/>
</dbReference>
<keyword evidence="13" id="KW-1185">Reference proteome</keyword>
<dbReference type="FunFam" id="3.40.1280.10:FF:000003">
    <property type="entry name" value="Ribosomal RNA small subunit methyltransferase"/>
    <property type="match status" value="1"/>
</dbReference>
<feature type="region of interest" description="Disordered" evidence="11">
    <location>
        <begin position="1"/>
        <end position="106"/>
    </location>
</feature>
<dbReference type="PANTHER" id="PTHR12636:SF5">
    <property type="entry name" value="RIBOSOMAL RNA SMALL SUBUNIT METHYLTRANSFERASE NEP1"/>
    <property type="match status" value="1"/>
</dbReference>
<evidence type="ECO:0000256" key="5">
    <source>
        <dbReference type="ARBA" id="ARBA00022603"/>
    </source>
</evidence>
<evidence type="ECO:0000256" key="8">
    <source>
        <dbReference type="ARBA" id="ARBA00022730"/>
    </source>
</evidence>
<comment type="caution">
    <text evidence="12">The sequence shown here is derived from an EMBL/GenBank/DDBJ whole genome shotgun (WGS) entry which is preliminary data.</text>
</comment>
<dbReference type="PANTHER" id="PTHR12636">
    <property type="entry name" value="NEP1/MRA1"/>
    <property type="match status" value="1"/>
</dbReference>
<evidence type="ECO:0000256" key="4">
    <source>
        <dbReference type="ARBA" id="ARBA00022552"/>
    </source>
</evidence>
<keyword evidence="3" id="KW-0690">Ribosome biogenesis</keyword>
<keyword evidence="6 12" id="KW-0808">Transferase</keyword>
<dbReference type="EMBL" id="LSSN01000304">
    <property type="protein sequence ID" value="OMJ24657.1"/>
    <property type="molecule type" value="Genomic_DNA"/>
</dbReference>